<dbReference type="PANTHER" id="PTHR41324:SF1">
    <property type="entry name" value="DUF2232 DOMAIN-CONTAINING PROTEIN"/>
    <property type="match status" value="1"/>
</dbReference>
<dbReference type="Proteomes" id="UP000611762">
    <property type="component" value="Unassembled WGS sequence"/>
</dbReference>
<name>A0A926DMC0_9FIRM</name>
<feature type="transmembrane region" description="Helical" evidence="1">
    <location>
        <begin position="49"/>
        <end position="68"/>
    </location>
</feature>
<keyword evidence="1" id="KW-0812">Transmembrane</keyword>
<protein>
    <submittedName>
        <fullName evidence="2">DUF2232 domain-containing protein</fullName>
    </submittedName>
</protein>
<reference evidence="2" key="1">
    <citation type="submission" date="2020-08" db="EMBL/GenBank/DDBJ databases">
        <title>Genome public.</title>
        <authorList>
            <person name="Liu C."/>
            <person name="Sun Q."/>
        </authorList>
    </citation>
    <scope>NUCLEOTIDE SEQUENCE</scope>
    <source>
        <strain evidence="2">H8</strain>
    </source>
</reference>
<evidence type="ECO:0000313" key="2">
    <source>
        <dbReference type="EMBL" id="MBC8540476.1"/>
    </source>
</evidence>
<organism evidence="2 3">
    <name type="scientific">Congzhengia minquanensis</name>
    <dbReference type="NCBI Taxonomy" id="2763657"/>
    <lineage>
        <taxon>Bacteria</taxon>
        <taxon>Bacillati</taxon>
        <taxon>Bacillota</taxon>
        <taxon>Clostridia</taxon>
        <taxon>Eubacteriales</taxon>
        <taxon>Oscillospiraceae</taxon>
        <taxon>Congzhengia</taxon>
    </lineage>
</organism>
<feature type="transmembrane region" description="Helical" evidence="1">
    <location>
        <begin position="245"/>
        <end position="266"/>
    </location>
</feature>
<feature type="transmembrane region" description="Helical" evidence="1">
    <location>
        <begin position="173"/>
        <end position="193"/>
    </location>
</feature>
<feature type="transmembrane region" description="Helical" evidence="1">
    <location>
        <begin position="12"/>
        <end position="42"/>
    </location>
</feature>
<gene>
    <name evidence="2" type="ORF">H8698_05745</name>
</gene>
<keyword evidence="1" id="KW-0472">Membrane</keyword>
<feature type="transmembrane region" description="Helical" evidence="1">
    <location>
        <begin position="278"/>
        <end position="300"/>
    </location>
</feature>
<proteinExistence type="predicted"/>
<evidence type="ECO:0000313" key="3">
    <source>
        <dbReference type="Proteomes" id="UP000611762"/>
    </source>
</evidence>
<dbReference type="InterPro" id="IPR018710">
    <property type="entry name" value="DUF2232"/>
</dbReference>
<feature type="transmembrane region" description="Helical" evidence="1">
    <location>
        <begin position="74"/>
        <end position="95"/>
    </location>
</feature>
<sequence>MPSNKLKEFFLAVLITVVFTLLTLLPAAALSILCAAAVTALLGYSATRFHFGFVAFQAFVICAVYVLFQKSLSGALITSLPLILCGLTLGICYNVKLSVFKLLSIFTSVYVLNIAVNIKLAGMASPGQNIFEEAIASVGQVYKESLTAMYGSQLSGTEINNVVSELTSTLLRFTPSFIVIACICFALLSYYLFKRILKIRKSDLSMFASFSDWRGDKVISITYFVLLAFYFVVPAGNFLSDTLLNMVTVMTFVFFVLGLSFLEYKLKNRIEKSGVRKLVLVGISLSAFVLMGLPFLALAICGALDGCFDFRHRKKIIR</sequence>
<dbReference type="PANTHER" id="PTHR41324">
    <property type="entry name" value="MEMBRANE PROTEIN-RELATED"/>
    <property type="match status" value="1"/>
</dbReference>
<feature type="transmembrane region" description="Helical" evidence="1">
    <location>
        <begin position="214"/>
        <end position="233"/>
    </location>
</feature>
<keyword evidence="3" id="KW-1185">Reference proteome</keyword>
<dbReference type="EMBL" id="JACRSU010000002">
    <property type="protein sequence ID" value="MBC8540476.1"/>
    <property type="molecule type" value="Genomic_DNA"/>
</dbReference>
<dbReference type="Pfam" id="PF09991">
    <property type="entry name" value="DUF2232"/>
    <property type="match status" value="1"/>
</dbReference>
<keyword evidence="1" id="KW-1133">Transmembrane helix</keyword>
<feature type="transmembrane region" description="Helical" evidence="1">
    <location>
        <begin position="102"/>
        <end position="122"/>
    </location>
</feature>
<dbReference type="AlphaFoldDB" id="A0A926DMC0"/>
<dbReference type="RefSeq" id="WP_249311660.1">
    <property type="nucleotide sequence ID" value="NZ_JACRSU010000002.1"/>
</dbReference>
<accession>A0A926DMC0</accession>
<evidence type="ECO:0000256" key="1">
    <source>
        <dbReference type="SAM" id="Phobius"/>
    </source>
</evidence>
<comment type="caution">
    <text evidence="2">The sequence shown here is derived from an EMBL/GenBank/DDBJ whole genome shotgun (WGS) entry which is preliminary data.</text>
</comment>